<protein>
    <recommendedName>
        <fullName evidence="4">Ig-like domain-containing protein</fullName>
    </recommendedName>
</protein>
<organism evidence="5 6">
    <name type="scientific">Eleutherodactylus coqui</name>
    <name type="common">Puerto Rican coqui</name>
    <dbReference type="NCBI Taxonomy" id="57060"/>
    <lineage>
        <taxon>Eukaryota</taxon>
        <taxon>Metazoa</taxon>
        <taxon>Chordata</taxon>
        <taxon>Craniata</taxon>
        <taxon>Vertebrata</taxon>
        <taxon>Euteleostomi</taxon>
        <taxon>Amphibia</taxon>
        <taxon>Batrachia</taxon>
        <taxon>Anura</taxon>
        <taxon>Neobatrachia</taxon>
        <taxon>Hyloidea</taxon>
        <taxon>Eleutherodactylidae</taxon>
        <taxon>Eleutherodactylinae</taxon>
        <taxon>Eleutherodactylus</taxon>
        <taxon>Eleutherodactylus</taxon>
    </lineage>
</organism>
<dbReference type="InterPro" id="IPR036179">
    <property type="entry name" value="Ig-like_dom_sf"/>
</dbReference>
<dbReference type="SMART" id="SM00406">
    <property type="entry name" value="IGv"/>
    <property type="match status" value="1"/>
</dbReference>
<dbReference type="InterPro" id="IPR013783">
    <property type="entry name" value="Ig-like_fold"/>
</dbReference>
<keyword evidence="2" id="KW-1064">Adaptive immunity</keyword>
<dbReference type="OrthoDB" id="8865476at2759"/>
<keyword evidence="1" id="KW-0391">Immunity</keyword>
<feature type="domain" description="Ig-like" evidence="4">
    <location>
        <begin position="10"/>
        <end position="126"/>
    </location>
</feature>
<accession>A0A8J6EDK2</accession>
<dbReference type="InterPro" id="IPR050199">
    <property type="entry name" value="IgHV"/>
</dbReference>
<evidence type="ECO:0000256" key="1">
    <source>
        <dbReference type="ARBA" id="ARBA00022859"/>
    </source>
</evidence>
<dbReference type="Proteomes" id="UP000770717">
    <property type="component" value="Unassembled WGS sequence"/>
</dbReference>
<evidence type="ECO:0000313" key="5">
    <source>
        <dbReference type="EMBL" id="KAG9467168.1"/>
    </source>
</evidence>
<dbReference type="EMBL" id="WNTK01001570">
    <property type="protein sequence ID" value="KAG9467168.1"/>
    <property type="molecule type" value="Genomic_DNA"/>
</dbReference>
<sequence length="129" mass="14787">MDGTLFCVFPGVQSQRLVQSLDPVVIKPGTSHKLPCQGFDYNFSGYWMGWVRETSDGRLTWISNIDPSESSTYYQDSVKGRFTTSRDNSNNMAYLQMNNMKPEDTAKYYCARDTLIQDNKQPHTITQSH</sequence>
<dbReference type="SMART" id="SM00409">
    <property type="entry name" value="IG"/>
    <property type="match status" value="1"/>
</dbReference>
<dbReference type="InterPro" id="IPR003599">
    <property type="entry name" value="Ig_sub"/>
</dbReference>
<dbReference type="GO" id="GO:0019814">
    <property type="term" value="C:immunoglobulin complex"/>
    <property type="evidence" value="ECO:0007669"/>
    <property type="project" value="UniProtKB-KW"/>
</dbReference>
<comment type="caution">
    <text evidence="5">The sequence shown here is derived from an EMBL/GenBank/DDBJ whole genome shotgun (WGS) entry which is preliminary data.</text>
</comment>
<reference evidence="5" key="1">
    <citation type="thesis" date="2020" institute="ProQuest LLC" country="789 East Eisenhower Parkway, Ann Arbor, MI, USA">
        <title>Comparative Genomics and Chromosome Evolution.</title>
        <authorList>
            <person name="Mudd A.B."/>
        </authorList>
    </citation>
    <scope>NUCLEOTIDE SEQUENCE</scope>
    <source>
        <strain evidence="5">HN-11 Male</strain>
        <tissue evidence="5">Kidney and liver</tissue>
    </source>
</reference>
<keyword evidence="3" id="KW-1280">Immunoglobulin</keyword>
<evidence type="ECO:0000256" key="3">
    <source>
        <dbReference type="ARBA" id="ARBA00043265"/>
    </source>
</evidence>
<dbReference type="Pfam" id="PF07686">
    <property type="entry name" value="V-set"/>
    <property type="match status" value="1"/>
</dbReference>
<name>A0A8J6EDK2_ELECQ</name>
<dbReference type="GO" id="GO:0005576">
    <property type="term" value="C:extracellular region"/>
    <property type="evidence" value="ECO:0007669"/>
    <property type="project" value="UniProtKB-ARBA"/>
</dbReference>
<dbReference type="InterPro" id="IPR013106">
    <property type="entry name" value="Ig_V-set"/>
</dbReference>
<dbReference type="SUPFAM" id="SSF48726">
    <property type="entry name" value="Immunoglobulin"/>
    <property type="match status" value="1"/>
</dbReference>
<gene>
    <name evidence="5" type="ORF">GDO78_015477</name>
</gene>
<dbReference type="InterPro" id="IPR007110">
    <property type="entry name" value="Ig-like_dom"/>
</dbReference>
<evidence type="ECO:0000256" key="2">
    <source>
        <dbReference type="ARBA" id="ARBA00023130"/>
    </source>
</evidence>
<dbReference type="GO" id="GO:0002250">
    <property type="term" value="P:adaptive immune response"/>
    <property type="evidence" value="ECO:0007669"/>
    <property type="project" value="UniProtKB-KW"/>
</dbReference>
<dbReference type="PROSITE" id="PS50835">
    <property type="entry name" value="IG_LIKE"/>
    <property type="match status" value="1"/>
</dbReference>
<dbReference type="AlphaFoldDB" id="A0A8J6EDK2"/>
<evidence type="ECO:0000313" key="6">
    <source>
        <dbReference type="Proteomes" id="UP000770717"/>
    </source>
</evidence>
<dbReference type="PANTHER" id="PTHR23266">
    <property type="entry name" value="IMMUNOGLOBULIN HEAVY CHAIN"/>
    <property type="match status" value="1"/>
</dbReference>
<keyword evidence="6" id="KW-1185">Reference proteome</keyword>
<proteinExistence type="predicted"/>
<evidence type="ECO:0000259" key="4">
    <source>
        <dbReference type="PROSITE" id="PS50835"/>
    </source>
</evidence>
<dbReference type="Gene3D" id="2.60.40.10">
    <property type="entry name" value="Immunoglobulins"/>
    <property type="match status" value="1"/>
</dbReference>